<dbReference type="SMART" id="SM00905">
    <property type="entry name" value="FolB"/>
    <property type="match status" value="1"/>
</dbReference>
<keyword evidence="13" id="KW-1185">Reference proteome</keyword>
<evidence type="ECO:0000313" key="13">
    <source>
        <dbReference type="Proteomes" id="UP000261875"/>
    </source>
</evidence>
<evidence type="ECO:0000256" key="3">
    <source>
        <dbReference type="ARBA" id="ARBA00005013"/>
    </source>
</evidence>
<organism evidence="12 13">
    <name type="scientific">Candidatus Fukatsuia symbiotica</name>
    <dbReference type="NCBI Taxonomy" id="1878942"/>
    <lineage>
        <taxon>Bacteria</taxon>
        <taxon>Pseudomonadati</taxon>
        <taxon>Pseudomonadota</taxon>
        <taxon>Gammaproteobacteria</taxon>
        <taxon>Enterobacterales</taxon>
        <taxon>Yersiniaceae</taxon>
        <taxon>Candidatus Fukatsuia</taxon>
    </lineage>
</organism>
<dbReference type="RefSeq" id="WP_072549576.1">
    <property type="nucleotide sequence ID" value="NZ_CP021659.1"/>
</dbReference>
<dbReference type="EC" id="4.1.2.25" evidence="10"/>
<dbReference type="NCBIfam" id="TIGR00525">
    <property type="entry name" value="folB"/>
    <property type="match status" value="1"/>
</dbReference>
<dbReference type="AlphaFoldDB" id="A0A2U8I596"/>
<comment type="similarity">
    <text evidence="4 10">Belongs to the DHNA family.</text>
</comment>
<dbReference type="FunFam" id="3.30.1130.10:FF:000002">
    <property type="entry name" value="7,8-dihydroneopterin aldolase"/>
    <property type="match status" value="1"/>
</dbReference>
<dbReference type="InterPro" id="IPR043133">
    <property type="entry name" value="GTP-CH-I_C/QueF"/>
</dbReference>
<sequence>MDIVFIEQLCVMTTIGVYDWEQRIRQKLIFDIEIGSDNRKAAASDDVKDCLNYAEISEAVLQHVEKNSFALVERVAEEVAELLLTRFPSSWVRIKVSKSNAVPQAKHVGVIIERRSCSNIEMNT</sequence>
<comment type="catalytic activity">
    <reaction evidence="1">
        <text>7,8-dihydroneopterin = 7,8-dihydromonapterin</text>
        <dbReference type="Rhea" id="RHEA:45328"/>
        <dbReference type="ChEBI" id="CHEBI:17001"/>
        <dbReference type="ChEBI" id="CHEBI:71175"/>
        <dbReference type="EC" id="5.1.99.8"/>
    </reaction>
</comment>
<dbReference type="Pfam" id="PF02152">
    <property type="entry name" value="FolB"/>
    <property type="match status" value="1"/>
</dbReference>
<dbReference type="GO" id="GO:0016853">
    <property type="term" value="F:isomerase activity"/>
    <property type="evidence" value="ECO:0007669"/>
    <property type="project" value="UniProtKB-KW"/>
</dbReference>
<dbReference type="SUPFAM" id="SSF55620">
    <property type="entry name" value="Tetrahydrobiopterin biosynthesis enzymes-like"/>
    <property type="match status" value="1"/>
</dbReference>
<dbReference type="GO" id="GO:0005737">
    <property type="term" value="C:cytoplasm"/>
    <property type="evidence" value="ECO:0007669"/>
    <property type="project" value="TreeGrafter"/>
</dbReference>
<keyword evidence="7" id="KW-0413">Isomerase</keyword>
<evidence type="ECO:0000256" key="1">
    <source>
        <dbReference type="ARBA" id="ARBA00000693"/>
    </source>
</evidence>
<evidence type="ECO:0000256" key="7">
    <source>
        <dbReference type="ARBA" id="ARBA00023235"/>
    </source>
</evidence>
<evidence type="ECO:0000256" key="9">
    <source>
        <dbReference type="ARBA" id="ARBA00059496"/>
    </source>
</evidence>
<dbReference type="NCBIfam" id="NF008614">
    <property type="entry name" value="PRK11593.1"/>
    <property type="match status" value="1"/>
</dbReference>
<dbReference type="Proteomes" id="UP000261875">
    <property type="component" value="Chromosome"/>
</dbReference>
<keyword evidence="8 10" id="KW-0456">Lyase</keyword>
<evidence type="ECO:0000256" key="4">
    <source>
        <dbReference type="ARBA" id="ARBA00005708"/>
    </source>
</evidence>
<evidence type="ECO:0000256" key="10">
    <source>
        <dbReference type="RuleBase" id="RU362079"/>
    </source>
</evidence>
<dbReference type="CDD" id="cd00534">
    <property type="entry name" value="DHNA_DHNTPE"/>
    <property type="match status" value="1"/>
</dbReference>
<dbReference type="PANTHER" id="PTHR42844">
    <property type="entry name" value="DIHYDRONEOPTERIN ALDOLASE 1-RELATED"/>
    <property type="match status" value="1"/>
</dbReference>
<dbReference type="PANTHER" id="PTHR42844:SF1">
    <property type="entry name" value="DIHYDRONEOPTERIN ALDOLASE 1-RELATED"/>
    <property type="match status" value="1"/>
</dbReference>
<dbReference type="GO" id="GO:0004150">
    <property type="term" value="F:dihydroneopterin aldolase activity"/>
    <property type="evidence" value="ECO:0007669"/>
    <property type="project" value="UniProtKB-UniRule"/>
</dbReference>
<protein>
    <recommendedName>
        <fullName evidence="10">7,8-dihydroneopterin aldolase</fullName>
        <ecNumber evidence="10">4.1.2.25</ecNumber>
    </recommendedName>
</protein>
<dbReference type="KEGG" id="fsm:CCS41_07345"/>
<dbReference type="EMBL" id="CP021659">
    <property type="protein sequence ID" value="AWK14327.1"/>
    <property type="molecule type" value="Genomic_DNA"/>
</dbReference>
<keyword evidence="6 10" id="KW-0289">Folate biosynthesis</keyword>
<dbReference type="OrthoDB" id="9810587at2"/>
<feature type="domain" description="Dihydroneopterin aldolase/epimerase" evidence="11">
    <location>
        <begin position="4"/>
        <end position="114"/>
    </location>
</feature>
<evidence type="ECO:0000313" key="12">
    <source>
        <dbReference type="EMBL" id="AWK14327.1"/>
    </source>
</evidence>
<name>A0A2U8I596_9GAMM</name>
<gene>
    <name evidence="12" type="primary">folB</name>
    <name evidence="12" type="ORF">CCS41_07345</name>
</gene>
<evidence type="ECO:0000256" key="6">
    <source>
        <dbReference type="ARBA" id="ARBA00022909"/>
    </source>
</evidence>
<dbReference type="InterPro" id="IPR006156">
    <property type="entry name" value="Dihydroneopterin_aldolase"/>
</dbReference>
<reference evidence="12 13" key="1">
    <citation type="submission" date="2017-05" db="EMBL/GenBank/DDBJ databases">
        <title>Genome sequence of Candidatus Fukatsuia symbiotica and Candidatus Hamiltonella defensa from Acyrthosiphon pisum strain 5D.</title>
        <authorList>
            <person name="Patel V.A."/>
            <person name="Chevignon G."/>
            <person name="Russell J.A."/>
            <person name="Oliver K.M."/>
        </authorList>
    </citation>
    <scope>NUCLEOTIDE SEQUENCE [LARGE SCALE GENOMIC DNA]</scope>
    <source>
        <strain evidence="12 13">5D</strain>
    </source>
</reference>
<evidence type="ECO:0000259" key="11">
    <source>
        <dbReference type="SMART" id="SM00905"/>
    </source>
</evidence>
<dbReference type="InterPro" id="IPR006157">
    <property type="entry name" value="FolB_dom"/>
</dbReference>
<comment type="catalytic activity">
    <reaction evidence="2 10">
        <text>7,8-dihydroneopterin = 6-hydroxymethyl-7,8-dihydropterin + glycolaldehyde</text>
        <dbReference type="Rhea" id="RHEA:10540"/>
        <dbReference type="ChEBI" id="CHEBI:17001"/>
        <dbReference type="ChEBI" id="CHEBI:17071"/>
        <dbReference type="ChEBI" id="CHEBI:44841"/>
        <dbReference type="EC" id="4.1.2.25"/>
    </reaction>
</comment>
<evidence type="ECO:0000256" key="8">
    <source>
        <dbReference type="ARBA" id="ARBA00023239"/>
    </source>
</evidence>
<proteinExistence type="inferred from homology"/>
<accession>A0A2U8I596</accession>
<comment type="function">
    <text evidence="9">Catalyzes the conversion of 7,8-dihydroneopterin to 6-hydroxymethyl-7,8-dihydropterin. Can use L-threo-dihydroneopterin and D-erythro-dihydroneopterin as substrates for the formation of 6-hydroxymethyldihydropterin, but it can also catalyze the epimerization of carbon 2' of dihydroneopterin to dihydromonapterin at appreciable velocity.</text>
</comment>
<dbReference type="UniPathway" id="UPA00077">
    <property type="reaction ID" value="UER00154"/>
</dbReference>
<evidence type="ECO:0000256" key="5">
    <source>
        <dbReference type="ARBA" id="ARBA00011823"/>
    </source>
</evidence>
<dbReference type="NCBIfam" id="TIGR00526">
    <property type="entry name" value="folB_dom"/>
    <property type="match status" value="1"/>
</dbReference>
<dbReference type="GO" id="GO:0046656">
    <property type="term" value="P:folic acid biosynthetic process"/>
    <property type="evidence" value="ECO:0007669"/>
    <property type="project" value="UniProtKB-UniRule"/>
</dbReference>
<evidence type="ECO:0000256" key="2">
    <source>
        <dbReference type="ARBA" id="ARBA00001353"/>
    </source>
</evidence>
<dbReference type="GO" id="GO:0046654">
    <property type="term" value="P:tetrahydrofolate biosynthetic process"/>
    <property type="evidence" value="ECO:0007669"/>
    <property type="project" value="UniProtKB-UniRule"/>
</dbReference>
<comment type="pathway">
    <text evidence="3 10">Cofactor biosynthesis; tetrahydrofolate biosynthesis; 2-amino-4-hydroxy-6-hydroxymethyl-7,8-dihydropteridine diphosphate from 7,8-dihydroneopterin triphosphate: step 3/4.</text>
</comment>
<dbReference type="Gene3D" id="3.30.1130.10">
    <property type="match status" value="1"/>
</dbReference>
<dbReference type="STRING" id="1878942.GCA_900128755_00390"/>
<comment type="subunit">
    <text evidence="5">Homooctamer.</text>
</comment>